<proteinExistence type="predicted"/>
<evidence type="ECO:0000313" key="4">
    <source>
        <dbReference type="Proteomes" id="UP000193920"/>
    </source>
</evidence>
<feature type="region of interest" description="Disordered" evidence="1">
    <location>
        <begin position="6115"/>
        <end position="6156"/>
    </location>
</feature>
<name>A0A1Y2AXX7_9FUNG</name>
<dbReference type="Proteomes" id="UP000193920">
    <property type="component" value="Unassembled WGS sequence"/>
</dbReference>
<keyword evidence="4" id="KW-1185">Reference proteome</keyword>
<accession>A0A1Y2AXX7</accession>
<evidence type="ECO:0000313" key="3">
    <source>
        <dbReference type="EMBL" id="ORY26745.1"/>
    </source>
</evidence>
<feature type="chain" id="PRO_5012575995" evidence="2">
    <location>
        <begin position="23"/>
        <end position="6156"/>
    </location>
</feature>
<dbReference type="STRING" id="1754190.A0A1Y2AXX7"/>
<organism evidence="3 4">
    <name type="scientific">Neocallimastix californiae</name>
    <dbReference type="NCBI Taxonomy" id="1754190"/>
    <lineage>
        <taxon>Eukaryota</taxon>
        <taxon>Fungi</taxon>
        <taxon>Fungi incertae sedis</taxon>
        <taxon>Chytridiomycota</taxon>
        <taxon>Chytridiomycota incertae sedis</taxon>
        <taxon>Neocallimastigomycetes</taxon>
        <taxon>Neocallimastigales</taxon>
        <taxon>Neocallimastigaceae</taxon>
        <taxon>Neocallimastix</taxon>
    </lineage>
</organism>
<evidence type="ECO:0000256" key="2">
    <source>
        <dbReference type="SAM" id="SignalP"/>
    </source>
</evidence>
<feature type="region of interest" description="Disordered" evidence="1">
    <location>
        <begin position="6061"/>
        <end position="6083"/>
    </location>
</feature>
<feature type="region of interest" description="Disordered" evidence="1">
    <location>
        <begin position="5975"/>
        <end position="6019"/>
    </location>
</feature>
<feature type="compositionally biased region" description="Low complexity" evidence="1">
    <location>
        <begin position="6130"/>
        <end position="6156"/>
    </location>
</feature>
<comment type="caution">
    <text evidence="3">The sequence shown here is derived from an EMBL/GenBank/DDBJ whole genome shotgun (WGS) entry which is preliminary data.</text>
</comment>
<feature type="signal peptide" evidence="2">
    <location>
        <begin position="1"/>
        <end position="22"/>
    </location>
</feature>
<feature type="compositionally biased region" description="Basic and acidic residues" evidence="1">
    <location>
        <begin position="6115"/>
        <end position="6129"/>
    </location>
</feature>
<feature type="compositionally biased region" description="Low complexity" evidence="1">
    <location>
        <begin position="6004"/>
        <end position="6015"/>
    </location>
</feature>
<dbReference type="EMBL" id="MCOG01000199">
    <property type="protein sequence ID" value="ORY26745.1"/>
    <property type="molecule type" value="Genomic_DNA"/>
</dbReference>
<reference evidence="3 4" key="1">
    <citation type="submission" date="2016-08" db="EMBL/GenBank/DDBJ databases">
        <title>A Parts List for Fungal Cellulosomes Revealed by Comparative Genomics.</title>
        <authorList>
            <consortium name="DOE Joint Genome Institute"/>
            <person name="Haitjema C.H."/>
            <person name="Gilmore S.P."/>
            <person name="Henske J.K."/>
            <person name="Solomon K.V."/>
            <person name="De Groot R."/>
            <person name="Kuo A."/>
            <person name="Mondo S.J."/>
            <person name="Salamov A.A."/>
            <person name="Labutti K."/>
            <person name="Zhao Z."/>
            <person name="Chiniquy J."/>
            <person name="Barry K."/>
            <person name="Brewer H.M."/>
            <person name="Purvine S.O."/>
            <person name="Wright A.T."/>
            <person name="Boxma B."/>
            <person name="Van Alen T."/>
            <person name="Hackstein J.H."/>
            <person name="Baker S.E."/>
            <person name="Grigoriev I.V."/>
            <person name="O'Malley M.A."/>
        </authorList>
    </citation>
    <scope>NUCLEOTIDE SEQUENCE [LARGE SCALE GENOMIC DNA]</scope>
    <source>
        <strain evidence="3 4">G1</strain>
    </source>
</reference>
<keyword evidence="2" id="KW-0732">Signal</keyword>
<feature type="compositionally biased region" description="Acidic residues" evidence="1">
    <location>
        <begin position="6061"/>
        <end position="6081"/>
    </location>
</feature>
<sequence length="6156" mass="688595">MVCFKYLGLPLLVGLLVSRANAACSIQYDGSTVTATGCTAMDNGYYYLQSSADSSNYKMINYVYVDGTSDTITPATAGVYQVKTSKYYLCKSATDCEDKTSTFTAVGYYKVGNYYVACSSSDSNGTLGSCKQVSTTETCGEDNIGNFVLISGSNYGLCLGEYNTGEGKKYSTLGFLASETTDNENYLVKHVPKKENDNRVFNFDIEMNYYIVTHTDTAITLQKTHAKVEDQCALAESSKLVDRITEFCSIGVERYFNCEENTGKCISSLQSTPDVQELNNEYCKYDSIDDTNKDAIIYKFKGNCKASTGLEYYVVNKDKIIDDTSNGVIVQFTESSGIYQYVSPNDTKKDKGYYLNADVATKQKYPLILCNGDDNGCKLVSKDEISPGYYITNTKDTSASAIKCTSSFSCVSASSGTVKGNINITGGAVKLYVDGNASNDIKFDIVNGVENKEYLILNVASDAFPGVTVSGNYAVIMNVKKLEGTETVAVGTILLLEKKSSCNNADDNEIIKKNGNFYYCAGGFEVPMKDGGAMFAITYENEYKVLQIGATGVTVQTNSNVNAKGYYVDRTKGATGLVYCYEYTDDQEPPNTYLKCESTAPTMVDNYEVFINNESKFPVSSGSSVTLDAKLIVCTSEKCSVPEKSGSDFIFGKKVLDANNYFINHQKEEVESLIKCDSISGTCNSIEKPTLTEGFYINGIEDLSLIKCSEQTKQNDEGQDESYIVCETMNNVIKYGHYNSHDNSKYIECNNENCSEKSAVDGYTFINSDADSEKFIITCTTSCSEVKAGGYYLDSSLGERNLLNCNESGCIKVEGVSRGVYISDNGKKLISCDITQCQVMTTTPILNAEKLAYYLNGDTSAENPIITSVKGEDEESTARKKRDTTYKWAPMTEKPTTNDIFINGNVNADGSYGLIYCTSDNSCTEISDTSNGKYYIDINNGKIIECTASNCDDENPNGTSKLPTGKESGTTYNFVINKSNAQLITSGSGTLALCTFDSENKWSCEYKSGESTYYKDNFNTNTLLVGSGTTYTIKTASDMRENGYFINNNDDVYECDGSNSCVKTTIIDDCTSGTNGSMTKIGNICLAYNSANPDNTIHQPKDSNKLFIFTTNSFPGVTGPKVIMINAAGDKVVQVKPSSDVYYLIGDELSPVTSSSEVGTVYKCSSNGDCSQLKPTSTTYYPNSDESTIKNFSNIKCEKVIDEDKTTDISKPVYKADLECTLSKKSGDEVYCLKTGSSKLNSCVTNCNGICYEITHKAGYYLPYEKSYLISCTTSGCSEYKSLAEGYYKSEDAANTLIHCNKSGDGYRCEYETLISNGYYVGASKNLIKCSSGVCVVKNDSNEGWFVSAEYGKALTYCTGTGTNFSCSTDSKPAVGYYKNGGDDNPLILCTAVTNGNVSCSEIALPNKGHFINASNKEKYLIDCSTGTCTFDDAISGYYYINGVNKKLIYCSSSSSCLETEGKGWFIGDVITSITPIYCDGTCSIKSPNELRKGYYLNADPFINKSYPLLQNTGTSFKYKVNVFTGWAINAGSTSNNDKILECVNGIIPYCLEKSVVSDCSNGKFFDDAGKIKWCINNKEVNLLVAGESSRYVYANISSKNLFSWISDSSGYVKFEIGENYIKQIVIDGYSYDEENDVLYLCNGFGSGICKELKLSDITPGYYINYSDNAIIICGKYKDSLCINVTKDVLKGSDVYTKYDIVIGTDISKPTYDKLYLYPASTDTDPVIMSNINSETLYALANEKSSKSFPKPEDVSYARYILVDVNKYYIKYRENIDEVSECLENESNSDETDDKKVCLSNEKLVYIKSNKELGYSSTTTIIPVNNNYINTPIEYDADTNNGYFEYVGDGINKNVLKKVYIKKVDNNRVEFKYECPINGICVRREKAKEPVLGYQFENGIMKKQVRNENSSEILDEKIMPGVYIKYDGVNTNLKEVIYCHYDNDYNVVCENMSRSNSGITYNGKEITADSVTSSKLFTKLVKKRVIRNFKRGLLEKRDDSNVLILKELTSTSYSEATFNDVTNIFLNSEYKKITNEVLTKLEETKVTGYTCNQNGECIEIKKGGNKKYFLNTAQTGKLKNAIVVCGNIESSDVNGRCRFIDATNESIYENYAASSPEDALIICSISNGCKTAPAVNSGSLPSCQLNVANGIALDDSTKSCIRADNLKPLLDGQHCVLNGEIYVYEEGQECHSITGYENNGGMKLFDVTYRKVIIPKIEENHYGAILYNCPRSNGGCYVTYGYIASNTNTVTNYSICNKNGCLYNSELDRLKDNCAEAGEGSLIYANKYIKLCKTNDSVNTVGYHPVAISINENFPGTVFGDHILVNIEVVNSVSIYSLVLNDGYILLDSSNKIVNENSSNKGPIEISKASIYFCSSTNRSCTIVSNPEFGYFKSSLYNSDLITVDLSNKNVKQASVTSYNNIFKVGTSNEYISFTGSNDESKYYPINENFPGYNYGVIAEARKYSIIPLKADNYVLVNKYENRLASKTETRDMKNLYLCNSSVGKCVASEIEDGWYVSGQNGYEAIICEKGSCSMKETISRSCNGEGDFIISDNSYNICILKDKTISKFKLSENVGKVSELTSSKIIFPNNKSYIVVNSNSVKGIGYRDVESGTTPSGITQCKSYNSSTGICLKSNGKVLEGDEYCLLGNKIYANTTESGVSSCSQKFTSGVSVEMFYGSTLVKSSTKNTIYGAQLFYCKNGECRLTSGYKKINTFFRCSYGLCEKKTTTGSENGDLENSQLRTSDGKQAFAKDKYFYISGNNHFPGAENYKSFIIEMGDTYAVPFIGNGYYLISNKYTLLSKDPKEEGYVSEKTGNKLYFCNNVDNNCFNINNQSGNLVENIFYKNAASSNPNTKAIIGCYNNGDYSTNCVIAEDDQIIFDESINTCDLAGKLVRTTSAPNENGIITYGEYKLCNARKSAPISTNVSTSKYYMINLSRNDAFAAVAVKDDAEYENIKRNIIVEVGNGYISQFEKEGYILFNPTTNEIIETVGNNRGTLYNCKRSENYKDAKRYSYTCDLVTNIGNGWYFNEIYGDKRVIRCIDNACSIIEVNESDKCINSGSLIYNNGFKLCQTTNKQIDISNVSEDFNIVMKVSLLNEFPGMKSNNTEILLSINSRSVYQVKMKTNVVVNDDNTVISKSEGSLYECYLDGHCDLNSIPNNNYYLKSNSNGKDTELIKCNERKCIVVSNELGNELGNREGFRVSSNIKSPLIQCVKPGSLNEEGHFIASDIAECKEKEFKEGWYLNSGSDSSTKPLIECTKEFGCITKSIDSEGWYLNAGANSVFSKIGGYYYPVIRCENNSCEYITEEFEKECTKGGLVIMPSNGNYKLCKEESKSIDFNKSNNIEIISLEGSKIPVVTYSTKIVNAGDGYYYKDNVMYECNGTCTELNGDDKNGIYVYDKILSILMIASCSDGTCTWSNIRNEGNYFIDDSKYLVTNKATGVNEIYECLKNSSTKNIICEEVLENNSRGYYFNSEIKDQDGKQETLLYLCESRDCEVQEDIPKCTELSYRNNYCYISYPNEMYTEEYEGKEPIIDGGSICINESNKYYFAINEINTGIDNSNCVSIPIDTSNYYYSVKNGSGVTTVYLQNKYSTRRISTGSSVINGMNTNSVISIKDSNNALLLEDNYNYVSCINQKCELNKLISCTYNFQTGKCSVPSGSVNPGQLCISSEKRLYFALEKLTSSGGKCVNHQTGWSYSLGSNSVSPDYSTGLYSSIEKNEDIWFVVDGNMYKIQNDNDIYLQEEGVYLIDSSNKRVDIVNNVDISKESQFKLYICNDSGCKVKNSCNNGNNYEYIYNTGNGKIIQCDPKTNTVNYINGHGYYLNTPWEDVVKCTNGVCIEYNSDIGMEGYYYDSGNNEKIIKCTRNGSIFKCINEDIIPCTYNAKSKTCGSTVDLKRNSYCVYINKVKGKIIGNPIMLYIQDFIKANDEGKCIENEGTEEFYYHYRKSKFLGNNERDEIIKYSKGSIVSLYEKDIGYYIITTNTRKGINVNTNLNQSRMYVCTSNGCVEQRNPENDRIYINKASEEKMVRYHGNGKYWEVMKRHCIKSTYNVRQCELPSNGIRNGDVIYMFEDGDLNPEFITSKVDLTTKSTLIKENNDVVDSTKYQYFKTDGKMYLLNPNKQSFDPVNESGYYMFENSNYYHNLIPYKSTVNTTDTSKIQIYSYNNQWSESGTFSFEKFNDGYYWNKADLNEEGIVLQVMNVPMKKENEDENNLRKREEENESVNKYKAIINKCISTKKGVCVSAQDGKNLAKGDVCVVVNGDYRGLYLAIDNITKSSSNNNCIRYDTEDGYFYVGGKYEFAGEPLKKSVVNAIEFAGQPLVKTIINVKQNSINAFTENNSFGYYVIEKSEKKKLSSTTSIDATGYYCGWEYDPITEGDNAGENNLETIRFECNPVKASNKYIYTISRDVVYAKSDSKWNVENKRGYYFFNEKFEAAVVKMDENNKNLADSILYSSGNVSRPGTYINSAANTAVVVENNSSNKKTILTDYKLCQVTGETCKPVDTTVELSNGEVCYASNKSNSLYLVLVTEVENVGKKYNCYTGSEKIKYRYVNNMLYKLDGLSVQEVTKGYYILNKNWEEFSATYPEVPPYVFNCDGTKCDVVSEKIEINSDVIVNAAGNGNNKLLKYYPASMKFVNVSKPGYYMLNGNSEVTKISGSYDYTHNYYLDENGNLSGLPGSFKYSNIYINNAKEGSLTRYYSEFENIKVALNTKTGYIEYDGKTIDEEETKYIYIDNILYKQKLDHFEEVDNGLYAIKNNAAFVSTEWTSLSSGNEICYYTGGYCDVTKLNNIKKQQYTLNYATDKPSVIEYDSYSGNWRMVDEDGVYFFFEDEYSITSTDRRIDRVFEVLEGEAVEITNDQNRIGYYKFNNLIIESNENKWEDAVISINTVVVENKRICQSYETDEIINSSKLCHDDVLGICIPKLDIENRSDSNNCIFSDSRKIYYFLIGDNLYSVNDQSFRIIKKSGLYVVNSSKKIFEDKLETKATAYSCEEGKCKIENELSTGYYLNMANSGIDEPAILYYNQSNKTWRKTTDNDLYLFNEKGYMVSNSEEITFAYRVEENGNKIYSVVDNNENGIFINHSSGDEKIIVEFNKAWGKAKKVPSCKIDNGKVTSNEVMKVGDVCIDDKKMVVISGTNENKKRDSEYSYDGITAEGEEVKYTFNPEDNSVLKLEDGHMMKLNINGYIITDKETSKMFDSYDLAEAEIYKCDSGKCSIVEVNSFTNNSHVINSINSENPLLRYEDGKWMIETEEGYYFFKSDSNVVGNGDIVSSAIEIELDANGNSVQRDITSSNELGFYFNKASSENILVSNEKTFWSKGSTFHKCNITMSEEGNICRTMKETLVEVLNEGDYCYDGEKLFLLTAEANSEVTEFNCITGSNEEPLYVTPEKISTINNLDVGTKLIRLTDESIKVVSPGIYIINENGTIIDNNGEEGQIEMQIYICNEDECEQETNMEKNVKFLTESGEIFEINENNLLTKVATEGIYFFREDGIACTGEEDNIGKILKLSVVEEELIKTEIELDELSVGVYVNSANTKSVGIYDGDQWKIEEVDCKYNTEKKGCTSDSLSMEVGSYCVVDGNLYIVNNIDEEAEINACVPGKDENPLYFMNSNSELMIIKEKSISIIDDDGYYAINDSTKEALKSDAPTVSKFYKCDVGFECNEIKPEKSSSYLNKAIEYGNIVKFNEKGSLKEAVTMETHCTVSNNSCSLEEGELAAGDICIADNSLYLVKDDKNCVMAEKYVERYQFVNNKLYKLVADTVIQKYDGYYFIDGDSRAIMNIDDYKNPDTIGYMCSVKGDCYEIVPTIERYYKDYTTVKDGKFKVIKYDPSKRDKREESSGYGIITEGGIYKLDDGSYAECEIESNDEVSCKDIEDIGTKVTVDHEVVLCTKENKTVECVQATEGGYYLIDDVLMECLVDEEGSHLKCDEVMKEGYFLADGKDALYECVEKVEEEDLGISSITNELNGYEDLEEMDSRRREEGDEEEKSVSTRNSITVTDEPTATPTETIEEPKGPVEVNCKVIECNEGTIINSGGENSVDLYICKLVENNEEKEIENENEATDEEKEEDEDEEISKYQWVSKDCESGNYLKKNDSYYECEDKKDSIKEEYIEKPNNDKTSTEPKTTVARTTKTTTTEEIPTSTTEIYK</sequence>
<gene>
    <name evidence="3" type="ORF">LY90DRAFT_513668</name>
</gene>
<protein>
    <submittedName>
        <fullName evidence="3">Scaffoldin</fullName>
    </submittedName>
</protein>
<evidence type="ECO:0000256" key="1">
    <source>
        <dbReference type="SAM" id="MobiDB-lite"/>
    </source>
</evidence>